<proteinExistence type="predicted"/>
<gene>
    <name evidence="1" type="primary">WBGene00281185</name>
</gene>
<reference evidence="1" key="2">
    <citation type="submission" date="2022-06" db="UniProtKB">
        <authorList>
            <consortium name="EnsemblMetazoa"/>
        </authorList>
    </citation>
    <scope>IDENTIFICATION</scope>
    <source>
        <strain evidence="1">PS312</strain>
    </source>
</reference>
<dbReference type="EnsemblMetazoa" id="PPA42816.1">
    <property type="protein sequence ID" value="PPA42816.1"/>
    <property type="gene ID" value="WBGene00281185"/>
</dbReference>
<reference evidence="2" key="1">
    <citation type="journal article" date="2008" name="Nat. Genet.">
        <title>The Pristionchus pacificus genome provides a unique perspective on nematode lifestyle and parasitism.</title>
        <authorList>
            <person name="Dieterich C."/>
            <person name="Clifton S.W."/>
            <person name="Schuster L.N."/>
            <person name="Chinwalla A."/>
            <person name="Delehaunty K."/>
            <person name="Dinkelacker I."/>
            <person name="Fulton L."/>
            <person name="Fulton R."/>
            <person name="Godfrey J."/>
            <person name="Minx P."/>
            <person name="Mitreva M."/>
            <person name="Roeseler W."/>
            <person name="Tian H."/>
            <person name="Witte H."/>
            <person name="Yang S.P."/>
            <person name="Wilson R.K."/>
            <person name="Sommer R.J."/>
        </authorList>
    </citation>
    <scope>NUCLEOTIDE SEQUENCE [LARGE SCALE GENOMIC DNA]</scope>
    <source>
        <strain evidence="2">PS312</strain>
    </source>
</reference>
<sequence>MTIPLNISNLDPDIKKLVLRTEENSTEQIRQISPSWNRVVLQYLKESRNRLPLERVYLRSGHIDTDYQAYAAQDFRMRWNMIDVSRLLHMHAIVPDRSKARIGLGKWLKTHQNFAGATEVTCGPQKIDLGMNETLKCAAKGCITLVIIFLITFLTICIADLIFSAHVVIIVTLLLIVITPVAVIFSLINIKNSGNGLSNSLASTAYTIFPSRPSNALKGTYASNFLKKLVKLGATVIIYEAVNKKSEFYKDVPNYFHRSVEFWDKMQSDLEKDGIALRLSTIRDDGFNEIQCTSYVRARFACMRLVVNVMTM</sequence>
<organism evidence="1 2">
    <name type="scientific">Pristionchus pacificus</name>
    <name type="common">Parasitic nematode worm</name>
    <dbReference type="NCBI Taxonomy" id="54126"/>
    <lineage>
        <taxon>Eukaryota</taxon>
        <taxon>Metazoa</taxon>
        <taxon>Ecdysozoa</taxon>
        <taxon>Nematoda</taxon>
        <taxon>Chromadorea</taxon>
        <taxon>Rhabditida</taxon>
        <taxon>Rhabditina</taxon>
        <taxon>Diplogasteromorpha</taxon>
        <taxon>Diplogasteroidea</taxon>
        <taxon>Neodiplogasteridae</taxon>
        <taxon>Pristionchus</taxon>
    </lineage>
</organism>
<dbReference type="AlphaFoldDB" id="A0A2A6BHK2"/>
<protein>
    <submittedName>
        <fullName evidence="1">Uncharacterized protein</fullName>
    </submittedName>
</protein>
<accession>A0A8R1UXJ3</accession>
<evidence type="ECO:0000313" key="1">
    <source>
        <dbReference type="EnsemblMetazoa" id="PPA42816.1"/>
    </source>
</evidence>
<evidence type="ECO:0000313" key="2">
    <source>
        <dbReference type="Proteomes" id="UP000005239"/>
    </source>
</evidence>
<name>A0A2A6BHK2_PRIPA</name>
<dbReference type="Proteomes" id="UP000005239">
    <property type="component" value="Unassembled WGS sequence"/>
</dbReference>
<keyword evidence="2" id="KW-1185">Reference proteome</keyword>
<accession>A0A2A6BHK2</accession>